<dbReference type="AlphaFoldDB" id="A0A6M3KL31"/>
<organism evidence="1">
    <name type="scientific">viral metagenome</name>
    <dbReference type="NCBI Taxonomy" id="1070528"/>
    <lineage>
        <taxon>unclassified sequences</taxon>
        <taxon>metagenomes</taxon>
        <taxon>organismal metagenomes</taxon>
    </lineage>
</organism>
<accession>A0A6M3KL31</accession>
<evidence type="ECO:0000313" key="1">
    <source>
        <dbReference type="EMBL" id="QJA82125.1"/>
    </source>
</evidence>
<dbReference type="EMBL" id="MT142480">
    <property type="protein sequence ID" value="QJA82125.1"/>
    <property type="molecule type" value="Genomic_DNA"/>
</dbReference>
<reference evidence="1" key="1">
    <citation type="submission" date="2020-03" db="EMBL/GenBank/DDBJ databases">
        <title>The deep terrestrial virosphere.</title>
        <authorList>
            <person name="Holmfeldt K."/>
            <person name="Nilsson E."/>
            <person name="Simone D."/>
            <person name="Lopez-Fernandez M."/>
            <person name="Wu X."/>
            <person name="de Brujin I."/>
            <person name="Lundin D."/>
            <person name="Andersson A."/>
            <person name="Bertilsson S."/>
            <person name="Dopson M."/>
        </authorList>
    </citation>
    <scope>NUCLEOTIDE SEQUENCE</scope>
    <source>
        <strain evidence="1">MM415A00442</strain>
        <strain evidence="2">MM415B05409</strain>
    </source>
</reference>
<protein>
    <submittedName>
        <fullName evidence="1">Uncharacterized protein</fullName>
    </submittedName>
</protein>
<gene>
    <name evidence="1" type="ORF">MM415A00442_0008</name>
    <name evidence="2" type="ORF">MM415B05409_0011</name>
</gene>
<name>A0A6M3KL31_9ZZZZ</name>
<evidence type="ECO:0000313" key="2">
    <source>
        <dbReference type="EMBL" id="QJA95403.1"/>
    </source>
</evidence>
<sequence length="91" mass="10667">MVITKEAIEKAFKEADLPIDKIKKSKLGGFYVYHPFGSQYVYIKYTIVERGEGYVKKLREPIRYSVSFIDDESLLEIAIMEAKNRKKWSNN</sequence>
<proteinExistence type="predicted"/>
<dbReference type="EMBL" id="MT143311">
    <property type="protein sequence ID" value="QJA95403.1"/>
    <property type="molecule type" value="Genomic_DNA"/>
</dbReference>